<name>A0ABN9VD20_9DINO</name>
<proteinExistence type="predicted"/>
<feature type="compositionally biased region" description="Basic and acidic residues" evidence="1">
    <location>
        <begin position="186"/>
        <end position="201"/>
    </location>
</feature>
<gene>
    <name evidence="2" type="ORF">PCOR1329_LOCUS56711</name>
</gene>
<feature type="compositionally biased region" description="Low complexity" evidence="1">
    <location>
        <begin position="167"/>
        <end position="183"/>
    </location>
</feature>
<feature type="compositionally biased region" description="Basic residues" evidence="1">
    <location>
        <begin position="52"/>
        <end position="61"/>
    </location>
</feature>
<accession>A0ABN9VD20</accession>
<dbReference type="EMBL" id="CAUYUJ010016984">
    <property type="protein sequence ID" value="CAK0870676.1"/>
    <property type="molecule type" value="Genomic_DNA"/>
</dbReference>
<protein>
    <submittedName>
        <fullName evidence="2">Uncharacterized protein</fullName>
    </submittedName>
</protein>
<feature type="region of interest" description="Disordered" evidence="1">
    <location>
        <begin position="31"/>
        <end position="67"/>
    </location>
</feature>
<reference evidence="2" key="1">
    <citation type="submission" date="2023-10" db="EMBL/GenBank/DDBJ databases">
        <authorList>
            <person name="Chen Y."/>
            <person name="Shah S."/>
            <person name="Dougan E. K."/>
            <person name="Thang M."/>
            <person name="Chan C."/>
        </authorList>
    </citation>
    <scope>NUCLEOTIDE SEQUENCE [LARGE SCALE GENOMIC DNA]</scope>
</reference>
<keyword evidence="3" id="KW-1185">Reference proteome</keyword>
<dbReference type="Proteomes" id="UP001189429">
    <property type="component" value="Unassembled WGS sequence"/>
</dbReference>
<evidence type="ECO:0000256" key="1">
    <source>
        <dbReference type="SAM" id="MobiDB-lite"/>
    </source>
</evidence>
<feature type="region of interest" description="Disordered" evidence="1">
    <location>
        <begin position="167"/>
        <end position="201"/>
    </location>
</feature>
<organism evidence="2 3">
    <name type="scientific">Prorocentrum cordatum</name>
    <dbReference type="NCBI Taxonomy" id="2364126"/>
    <lineage>
        <taxon>Eukaryota</taxon>
        <taxon>Sar</taxon>
        <taxon>Alveolata</taxon>
        <taxon>Dinophyceae</taxon>
        <taxon>Prorocentrales</taxon>
        <taxon>Prorocentraceae</taxon>
        <taxon>Prorocentrum</taxon>
    </lineage>
</organism>
<comment type="caution">
    <text evidence="2">The sequence shown here is derived from an EMBL/GenBank/DDBJ whole genome shotgun (WGS) entry which is preliminary data.</text>
</comment>
<evidence type="ECO:0000313" key="2">
    <source>
        <dbReference type="EMBL" id="CAK0870676.1"/>
    </source>
</evidence>
<feature type="compositionally biased region" description="Basic and acidic residues" evidence="1">
    <location>
        <begin position="114"/>
        <end position="128"/>
    </location>
</feature>
<feature type="region of interest" description="Disordered" evidence="1">
    <location>
        <begin position="99"/>
        <end position="148"/>
    </location>
</feature>
<sequence>MSLSLRCVPSMCCASDGDPAIHGDRCWRAQGHRGRPRNWLEPTGASAGARGPRGHSSRSRARQPMAHPQGTHVYEHWVKNSFICVHDQDQMGQMQLPVRRKSQSVPPLVASGGGDEKSLAPRSVDRSEPVVLGPPVPAASSKGGRRCQRCRGRKGARCRCALKRAAAPWAAAAEQQPESQPAQDGPESRSNEPDEQDRHRV</sequence>
<evidence type="ECO:0000313" key="3">
    <source>
        <dbReference type="Proteomes" id="UP001189429"/>
    </source>
</evidence>